<organism evidence="2 3">
    <name type="scientific">Oryzias melastigma</name>
    <name type="common">Marine medaka</name>
    <dbReference type="NCBI Taxonomy" id="30732"/>
    <lineage>
        <taxon>Eukaryota</taxon>
        <taxon>Metazoa</taxon>
        <taxon>Chordata</taxon>
        <taxon>Craniata</taxon>
        <taxon>Vertebrata</taxon>
        <taxon>Euteleostomi</taxon>
        <taxon>Actinopterygii</taxon>
        <taxon>Neopterygii</taxon>
        <taxon>Teleostei</taxon>
        <taxon>Neoteleostei</taxon>
        <taxon>Acanthomorphata</taxon>
        <taxon>Ovalentaria</taxon>
        <taxon>Atherinomorphae</taxon>
        <taxon>Beloniformes</taxon>
        <taxon>Adrianichthyidae</taxon>
        <taxon>Oryziinae</taxon>
        <taxon>Oryzias</taxon>
    </lineage>
</organism>
<name>A0A834L3F2_ORYME</name>
<evidence type="ECO:0000313" key="2">
    <source>
        <dbReference type="EMBL" id="KAF6739944.1"/>
    </source>
</evidence>
<evidence type="ECO:0000313" key="3">
    <source>
        <dbReference type="Proteomes" id="UP000646548"/>
    </source>
</evidence>
<evidence type="ECO:0000256" key="1">
    <source>
        <dbReference type="SAM" id="MobiDB-lite"/>
    </source>
</evidence>
<accession>A0A834L3F2</accession>
<proteinExistence type="predicted"/>
<comment type="caution">
    <text evidence="2">The sequence shown here is derived from an EMBL/GenBank/DDBJ whole genome shotgun (WGS) entry which is preliminary data.</text>
</comment>
<dbReference type="AlphaFoldDB" id="A0A834L3F2"/>
<protein>
    <submittedName>
        <fullName evidence="2">Vigilin</fullName>
    </submittedName>
</protein>
<feature type="region of interest" description="Disordered" evidence="1">
    <location>
        <begin position="1"/>
        <end position="76"/>
    </location>
</feature>
<dbReference type="Proteomes" id="UP000646548">
    <property type="component" value="Unassembled WGS sequence"/>
</dbReference>
<reference evidence="2" key="1">
    <citation type="journal article" name="BMC Genomics">
        <title>Long-read sequencing and de novo genome assembly of marine medaka (Oryzias melastigma).</title>
        <authorList>
            <person name="Liang P."/>
            <person name="Saqib H.S.A."/>
            <person name="Ni X."/>
            <person name="Shen Y."/>
        </authorList>
    </citation>
    <scope>NUCLEOTIDE SEQUENCE</scope>
    <source>
        <strain evidence="2">Bigg-433</strain>
    </source>
</reference>
<sequence>MADVVENEAKIAHMRPPGGSVAAAGGGVSDENRGPSKGFVVREAPWANTNEKAPDMSSSEDFPSFGAPVPQNFIKH</sequence>
<gene>
    <name evidence="2" type="ORF">FQA47_023976</name>
</gene>
<dbReference type="EMBL" id="WKFB01000002">
    <property type="protein sequence ID" value="KAF6739944.1"/>
    <property type="molecule type" value="Genomic_DNA"/>
</dbReference>
<feature type="compositionally biased region" description="Polar residues" evidence="1">
    <location>
        <begin position="47"/>
        <end position="61"/>
    </location>
</feature>